<accession>A0ABS8PCG7</accession>
<evidence type="ECO:0000256" key="1">
    <source>
        <dbReference type="ARBA" id="ARBA00023015"/>
    </source>
</evidence>
<evidence type="ECO:0000259" key="4">
    <source>
        <dbReference type="PROSITE" id="PS50949"/>
    </source>
</evidence>
<feature type="domain" description="HTH gntR-type" evidence="4">
    <location>
        <begin position="27"/>
        <end position="94"/>
    </location>
</feature>
<evidence type="ECO:0000256" key="2">
    <source>
        <dbReference type="ARBA" id="ARBA00023125"/>
    </source>
</evidence>
<dbReference type="SUPFAM" id="SSF48008">
    <property type="entry name" value="GntR ligand-binding domain-like"/>
    <property type="match status" value="1"/>
</dbReference>
<dbReference type="InterPro" id="IPR011711">
    <property type="entry name" value="GntR_C"/>
</dbReference>
<dbReference type="InterPro" id="IPR008920">
    <property type="entry name" value="TF_FadR/GntR_C"/>
</dbReference>
<protein>
    <submittedName>
        <fullName evidence="5">GntR family transcriptional regulator</fullName>
    </submittedName>
</protein>
<dbReference type="CDD" id="cd07377">
    <property type="entry name" value="WHTH_GntR"/>
    <property type="match status" value="1"/>
</dbReference>
<dbReference type="SMART" id="SM00345">
    <property type="entry name" value="HTH_GNTR"/>
    <property type="match status" value="1"/>
</dbReference>
<keyword evidence="3" id="KW-0804">Transcription</keyword>
<dbReference type="PANTHER" id="PTHR43537:SF45">
    <property type="entry name" value="GNTR FAMILY REGULATORY PROTEIN"/>
    <property type="match status" value="1"/>
</dbReference>
<dbReference type="PANTHER" id="PTHR43537">
    <property type="entry name" value="TRANSCRIPTIONAL REGULATOR, GNTR FAMILY"/>
    <property type="match status" value="1"/>
</dbReference>
<keyword evidence="1" id="KW-0805">Transcription regulation</keyword>
<evidence type="ECO:0000313" key="6">
    <source>
        <dbReference type="Proteomes" id="UP001199469"/>
    </source>
</evidence>
<gene>
    <name evidence="5" type="ORF">LQ327_20160</name>
</gene>
<dbReference type="SMART" id="SM00895">
    <property type="entry name" value="FCD"/>
    <property type="match status" value="1"/>
</dbReference>
<dbReference type="Pfam" id="PF07729">
    <property type="entry name" value="FCD"/>
    <property type="match status" value="1"/>
</dbReference>
<sequence length="239" mass="26246">MTVAADPDQAARAALEALSTARVAQTSSTAERVADALREQVVEGRLLPGVRLGEQSFCDAMRVSRNTLREAFSQLVAERILVREAHRGVFVTTPGVADVHDVYRSRRIVEPAAVRHGENARDEAAVSRVRDAVEEGRAAAGREDWAGVADANQHFHRALVGLAGSTRLDQQMDLLLAEMRLTFHRMGTHRDFHEPYLERNDAVATLVERGELEEAAREVADYLADAETRIIASLSGART</sequence>
<dbReference type="SUPFAM" id="SSF46785">
    <property type="entry name" value="Winged helix' DNA-binding domain"/>
    <property type="match status" value="1"/>
</dbReference>
<dbReference type="Pfam" id="PF00392">
    <property type="entry name" value="GntR"/>
    <property type="match status" value="1"/>
</dbReference>
<dbReference type="Gene3D" id="1.20.120.530">
    <property type="entry name" value="GntR ligand-binding domain-like"/>
    <property type="match status" value="1"/>
</dbReference>
<dbReference type="Proteomes" id="UP001199469">
    <property type="component" value="Unassembled WGS sequence"/>
</dbReference>
<keyword evidence="2" id="KW-0238">DNA-binding</keyword>
<comment type="caution">
    <text evidence="5">The sequence shown here is derived from an EMBL/GenBank/DDBJ whole genome shotgun (WGS) entry which is preliminary data.</text>
</comment>
<dbReference type="PROSITE" id="PS50949">
    <property type="entry name" value="HTH_GNTR"/>
    <property type="match status" value="1"/>
</dbReference>
<reference evidence="5 6" key="1">
    <citation type="submission" date="2021-11" db="EMBL/GenBank/DDBJ databases">
        <title>Draft genome sequence of Actinomycetospora sp. SF1 isolated from the rhizosphere soil.</title>
        <authorList>
            <person name="Duangmal K."/>
            <person name="Chantavorakit T."/>
        </authorList>
    </citation>
    <scope>NUCLEOTIDE SEQUENCE [LARGE SCALE GENOMIC DNA]</scope>
    <source>
        <strain evidence="5 6">TBRC 5722</strain>
    </source>
</reference>
<keyword evidence="6" id="KW-1185">Reference proteome</keyword>
<dbReference type="RefSeq" id="WP_230737010.1">
    <property type="nucleotide sequence ID" value="NZ_JAJNDB010000004.1"/>
</dbReference>
<evidence type="ECO:0000256" key="3">
    <source>
        <dbReference type="ARBA" id="ARBA00023163"/>
    </source>
</evidence>
<dbReference type="InterPro" id="IPR036388">
    <property type="entry name" value="WH-like_DNA-bd_sf"/>
</dbReference>
<name>A0ABS8PCG7_9PSEU</name>
<dbReference type="Gene3D" id="1.10.10.10">
    <property type="entry name" value="Winged helix-like DNA-binding domain superfamily/Winged helix DNA-binding domain"/>
    <property type="match status" value="1"/>
</dbReference>
<organism evidence="5 6">
    <name type="scientific">Actinomycetospora endophytica</name>
    <dbReference type="NCBI Taxonomy" id="2291215"/>
    <lineage>
        <taxon>Bacteria</taxon>
        <taxon>Bacillati</taxon>
        <taxon>Actinomycetota</taxon>
        <taxon>Actinomycetes</taxon>
        <taxon>Pseudonocardiales</taxon>
        <taxon>Pseudonocardiaceae</taxon>
        <taxon>Actinomycetospora</taxon>
    </lineage>
</organism>
<dbReference type="InterPro" id="IPR000524">
    <property type="entry name" value="Tscrpt_reg_HTH_GntR"/>
</dbReference>
<dbReference type="InterPro" id="IPR036390">
    <property type="entry name" value="WH_DNA-bd_sf"/>
</dbReference>
<dbReference type="EMBL" id="JAJNDB010000004">
    <property type="protein sequence ID" value="MCD2195688.1"/>
    <property type="molecule type" value="Genomic_DNA"/>
</dbReference>
<evidence type="ECO:0000313" key="5">
    <source>
        <dbReference type="EMBL" id="MCD2195688.1"/>
    </source>
</evidence>
<proteinExistence type="predicted"/>